<reference evidence="7 8" key="1">
    <citation type="submission" date="2017-02" db="EMBL/GenBank/DDBJ databases">
        <authorList>
            <person name="Peterson S.W."/>
        </authorList>
    </citation>
    <scope>NUCLEOTIDE SEQUENCE [LARGE SCALE GENOMIC DNA]</scope>
    <source>
        <strain evidence="7 8">DSM 45154</strain>
    </source>
</reference>
<feature type="region of interest" description="Disordered" evidence="5">
    <location>
        <begin position="529"/>
        <end position="553"/>
    </location>
</feature>
<dbReference type="InterPro" id="IPR027417">
    <property type="entry name" value="P-loop_NTPase"/>
</dbReference>
<keyword evidence="7" id="KW-0540">Nuclease</keyword>
<dbReference type="EMBL" id="FUWS01000002">
    <property type="protein sequence ID" value="SJZ63233.1"/>
    <property type="molecule type" value="Genomic_DNA"/>
</dbReference>
<feature type="compositionally biased region" description="Basic and acidic residues" evidence="5">
    <location>
        <begin position="539"/>
        <end position="553"/>
    </location>
</feature>
<dbReference type="InterPro" id="IPR038729">
    <property type="entry name" value="Rad50/SbcC_AAA"/>
</dbReference>
<dbReference type="Gene3D" id="3.40.50.300">
    <property type="entry name" value="P-loop containing nucleotide triphosphate hydrolases"/>
    <property type="match status" value="2"/>
</dbReference>
<accession>A0A1T4M888</accession>
<evidence type="ECO:0000313" key="8">
    <source>
        <dbReference type="Proteomes" id="UP000190637"/>
    </source>
</evidence>
<dbReference type="PANTHER" id="PTHR32114:SF2">
    <property type="entry name" value="ABC TRANSPORTER ABCH.3"/>
    <property type="match status" value="1"/>
</dbReference>
<name>A0A1T4M888_9ACTN</name>
<dbReference type="Proteomes" id="UP000190637">
    <property type="component" value="Unassembled WGS sequence"/>
</dbReference>
<keyword evidence="8" id="KW-1185">Reference proteome</keyword>
<dbReference type="GO" id="GO:0004527">
    <property type="term" value="F:exonuclease activity"/>
    <property type="evidence" value="ECO:0007669"/>
    <property type="project" value="UniProtKB-KW"/>
</dbReference>
<evidence type="ECO:0000256" key="3">
    <source>
        <dbReference type="ARBA" id="ARBA00013368"/>
    </source>
</evidence>
<proteinExistence type="inferred from homology"/>
<keyword evidence="7" id="KW-0269">Exonuclease</keyword>
<evidence type="ECO:0000256" key="2">
    <source>
        <dbReference type="ARBA" id="ARBA00011322"/>
    </source>
</evidence>
<dbReference type="Pfam" id="PF13558">
    <property type="entry name" value="SbcC_Walker_B"/>
    <property type="match status" value="1"/>
</dbReference>
<feature type="coiled-coil region" evidence="4">
    <location>
        <begin position="591"/>
        <end position="660"/>
    </location>
</feature>
<dbReference type="OrthoDB" id="9795626at2"/>
<dbReference type="STRING" id="1122192.SAMN02745673_00995"/>
<feature type="domain" description="Rad50/SbcC-type AAA" evidence="6">
    <location>
        <begin position="5"/>
        <end position="181"/>
    </location>
</feature>
<dbReference type="AlphaFoldDB" id="A0A1T4M888"/>
<dbReference type="PANTHER" id="PTHR32114">
    <property type="entry name" value="ABC TRANSPORTER ABCH.3"/>
    <property type="match status" value="1"/>
</dbReference>
<dbReference type="GO" id="GO:0006302">
    <property type="term" value="P:double-strand break repair"/>
    <property type="evidence" value="ECO:0007669"/>
    <property type="project" value="InterPro"/>
</dbReference>
<protein>
    <recommendedName>
        <fullName evidence="3">Nuclease SbcCD subunit C</fullName>
    </recommendedName>
</protein>
<comment type="subunit">
    <text evidence="2">Heterodimer of SbcC and SbcD.</text>
</comment>
<comment type="similarity">
    <text evidence="1">Belongs to the SMC family. SbcC subfamily.</text>
</comment>
<evidence type="ECO:0000259" key="6">
    <source>
        <dbReference type="Pfam" id="PF13476"/>
    </source>
</evidence>
<sequence>MKLHRLTMQAFGPFAGTETVDFDALGEAGLFLIHGPTGAGKTSVLDAVCFALYGKVPGAREAAKSPRSNHAPPHLAPEVTCELTIRGRRLSITRSPQWERPKKRGSGTTVEKPRIAVSEYTGQGWRGVTTRIDEAAQFIDELLGLSREQFCQIVLLPQGEFARFLRASASERRRALERLFATEAFGDVEKWLAEHARELGRAATAAETAVRRVADLIADRCGARAPVPEEPDDLVPWAAELAGVTLGTARDLERIAADRVRRRDEARHALERARELADLHHRHADAQRREGELSQRGEWRSALDAELRAAERAAPVIPLLDALDQRRGQVRKAELDLAQRVPLIEGLAGLPAALSRDGLLAPADPASSTRAETLLGAAERDRRDEIAQLEHLRGNAGRLAGLRDSIAADTARIERVETELGQVTAHLDRIPERRTALDQALTKARERALPRESASEAVRAAQARLTAVLSCERLADELDVAARRREAAVDAAQRSRDRLQEIRERRIAGMAAELAAGLVTGAPCPVCGSADHPAPASGEEGRPSRRDEEEAQRAFDTAAAERVAAESAAASVAERLAAARSAAEGMDAAQARELVARREAALAEIDGAAEEARRLADELAALDTETERARVREGELGRELARLRERVEVGERDAARLAAELDAARGDDPDLAARISRLSDEAGLLESVSRALRARLVAVEELTAAEQEARAAVAAAGFDDAGEVRAAARDAARKRDLAERARAYDDELAAVRSVLADPALVAARRLPPPDLAALGAAAEAAEEAARYTLAWHDRLEERAARLADLRAELDAELDRSRPARHRHAVAERLSRLASGTSGDNREHVPLSSYVLAARLEQVVAAANDRLHRMSDARYELRHTVDKVAGDRSRSGGGLGLLVIDAWTGQERDPSTLSGGETFITSLALALGLADVAGAEAGGAEIGTLFIDEGFGTLDEETLEEVLEVLDHLRDGGRAVGVVSHVADLRTRITSQLRLVKSSSGSRIAQSG</sequence>
<keyword evidence="4" id="KW-0175">Coiled coil</keyword>
<organism evidence="7 8">
    <name type="scientific">Marinactinospora thermotolerans DSM 45154</name>
    <dbReference type="NCBI Taxonomy" id="1122192"/>
    <lineage>
        <taxon>Bacteria</taxon>
        <taxon>Bacillati</taxon>
        <taxon>Actinomycetota</taxon>
        <taxon>Actinomycetes</taxon>
        <taxon>Streptosporangiales</taxon>
        <taxon>Nocardiopsidaceae</taxon>
        <taxon>Marinactinospora</taxon>
    </lineage>
</organism>
<dbReference type="Pfam" id="PF13476">
    <property type="entry name" value="AAA_23"/>
    <property type="match status" value="1"/>
</dbReference>
<dbReference type="RefSeq" id="WP_078760383.1">
    <property type="nucleotide sequence ID" value="NZ_FUWS01000002.1"/>
</dbReference>
<evidence type="ECO:0000256" key="1">
    <source>
        <dbReference type="ARBA" id="ARBA00006930"/>
    </source>
</evidence>
<dbReference type="SUPFAM" id="SSF52540">
    <property type="entry name" value="P-loop containing nucleoside triphosphate hydrolases"/>
    <property type="match status" value="1"/>
</dbReference>
<evidence type="ECO:0000313" key="7">
    <source>
        <dbReference type="EMBL" id="SJZ63233.1"/>
    </source>
</evidence>
<dbReference type="GO" id="GO:0016887">
    <property type="term" value="F:ATP hydrolysis activity"/>
    <property type="evidence" value="ECO:0007669"/>
    <property type="project" value="InterPro"/>
</dbReference>
<evidence type="ECO:0000256" key="5">
    <source>
        <dbReference type="SAM" id="MobiDB-lite"/>
    </source>
</evidence>
<keyword evidence="7" id="KW-0378">Hydrolase</keyword>
<gene>
    <name evidence="7" type="ORF">SAMN02745673_00995</name>
</gene>
<evidence type="ECO:0000256" key="4">
    <source>
        <dbReference type="SAM" id="Coils"/>
    </source>
</evidence>